<dbReference type="Proteomes" id="UP000694389">
    <property type="component" value="Unassembled WGS sequence"/>
</dbReference>
<dbReference type="Gene3D" id="1.20.900.10">
    <property type="entry name" value="Dbl homology (DH) domain"/>
    <property type="match status" value="1"/>
</dbReference>
<proteinExistence type="predicted"/>
<dbReference type="PRINTS" id="PR00499">
    <property type="entry name" value="P67PHOX"/>
</dbReference>
<dbReference type="Pfam" id="PF00018">
    <property type="entry name" value="SH3_1"/>
    <property type="match status" value="2"/>
</dbReference>
<evidence type="ECO:0000313" key="36">
    <source>
        <dbReference type="Ensembl" id="ENSDLAP00005034958.2"/>
    </source>
</evidence>
<dbReference type="GO" id="GO:0005886">
    <property type="term" value="C:plasma membrane"/>
    <property type="evidence" value="ECO:0007669"/>
    <property type="project" value="UniProtKB-SubCell"/>
</dbReference>
<dbReference type="PROSITE" id="PS50004">
    <property type="entry name" value="C2"/>
    <property type="match status" value="1"/>
</dbReference>
<evidence type="ECO:0000256" key="5">
    <source>
        <dbReference type="ARBA" id="ARBA00004510"/>
    </source>
</evidence>
<feature type="domain" description="EF-hand" evidence="35">
    <location>
        <begin position="250"/>
        <end position="285"/>
    </location>
</feature>
<dbReference type="SUPFAM" id="SSF49562">
    <property type="entry name" value="C2 domain (Calcium/lipid-binding domain, CaLB)"/>
    <property type="match status" value="1"/>
</dbReference>
<dbReference type="GO" id="GO:0035556">
    <property type="term" value="P:intracellular signal transduction"/>
    <property type="evidence" value="ECO:0007669"/>
    <property type="project" value="InterPro"/>
</dbReference>
<dbReference type="InterPro" id="IPR001849">
    <property type="entry name" value="PH_domain"/>
</dbReference>
<evidence type="ECO:0000256" key="15">
    <source>
        <dbReference type="ARBA" id="ARBA00022737"/>
    </source>
</evidence>
<keyword evidence="8" id="KW-0813">Transport</keyword>
<feature type="domain" description="C2" evidence="32">
    <location>
        <begin position="1652"/>
        <end position="1768"/>
    </location>
</feature>
<sequence length="1794" mass="202592">MAQFPTTFTGPDVFLISVDERAKHDQQFHSLSPTAGGYITGDQARNFFLQSGLPAPILAQIWALADMNSDGRMDIHEFSIAMKLIKLKLQGHPLPPALPPSMKQPPLPLPPQTGFGMPPIAPIPPPLSAVPPLPLPPLPVGVSPPLVSSAPPPLPQPIANGAPPTGMMQPISGFSHPAPSVNKSSSFNRSSTKLQKGASLETASVQPPSDWAVPQSSRLKYRQLFNSHDKMMSGHLTGPQARTILMQSSLPQGQLATIWSLSDIDQDGKLTAEEFILAMHLIDMAMSGLPLPPVLPPDYLPPTFRRVRSDSVQSDQKSVPEEAEEELESSQDKKLPVTFEDKKRENFERGNLELEKRRQALQEQQRKEQERLATLEREEQERKFCMLVFQERERMEQERRRQHELEKQLEKQRELERQREEERRKEIERREAAKRELERQRQLEWERQRRQELLTQRNREQESIVLLKARKKTLEFELEALNDKKTQLEGKLKDVRFRLSAQRREVEQTNQTRETRIAEITLLQQQLQDSQQWLGRLIPDKQSLNDQLKQVQQNSLHRDSLSSLQKAVEQKETSRQQLREQLDAVERETRAKLLEIDAFNTQLKSLCEFYANHCARIEALRRQLQEEQRGRQELREIHSRQQRQKQKELEGDTHSLTHTHSHMHTPIERKSAELQESRLSSEESVAWRDEAGSSAPGAPSPASISAPHAWLNRVTQEEEERKRRGMDEEEEVRKGAGSVGSVESVEDEGRGKKDMQEKLNKLFSQPTDPWASTVEKTPGPSLFDQKAPVTGFDQQQQPVKVVYYRAVYPFDARSHDEISIGPGDVIMVDESQTGEPGWLGGELRGRTGWFPANYAERIPDSEAPISLRATASATPTSAQQPMTTPPPAPGHNSSSTSSTNSNWADFSTTWPSNTASQSESEGWDAWPTSSAAQNPSLSVPSAQLRQRSAFTPATMTTGSSPSPVLGQGEKVEGLQAQALYPWRAKKDNHLNFNKNEIITVLEQQDMWWLGELQTGQRGWFPKSYVKLISATMPAPVGAPARSKNTSESGVSDSPPNGKRPSPSPTKPSESGEAEYVAMYTYESSEQGDLSFQQGDIVMVTRKEGDWWTGMVGGKTGVFPSNYVKPRDSASESLGPAGKTGSLGKKPEIAQVIAPYSATGAEQLTLAPGQLILIRKKNPGGWWEGELQARGKKRQIGWFPANYVKLLSPSTSKTTPTEPTPPKLAPASTAVCQVIGMYDYVAQNDDELAFQKGQVITVLNKDDCDWWKGELNGREGLFPSNYVKLTTDTDPSTQWCADLHLLDMLSPMERKRQGYIHELIVTEENYVNDLQLVTEIFHKPLLECELLTEKEVAMIFVNWKELIMCNIKLLKALRVRKKMSGDRMPVKMIGDILTNQLPHMQPYIRFCSCQLNGATLIQQKTDDNPEIKDFLKRLAMDPRCKGMPLSSFLLKPMQRVTRYPLIIKNIIENTPESHPDHSHLKAALEKAEELCSQVNEGVREKENSDRLEWIQAHVQCEGLSEQLVFNSVTNCLGPRKFLHSGKLFKAKSSKELYGFLFNDFLLLTQVTKPLGSSGSDKVFSSKTHLQYRMYKTPIFLNEVLVKLPTDPSGDEPLFHISHIDRVYTLRAESINERTAWVQKIKAASELFIETEKKKREKAYLVRSQRATGIGRLMVNIVEGIELKPCRSHGKSNPYCEVTMGSQCHITKTLQDTLNPKWNSNCQFFIKDLEQDVLCVTVFERDQFSPDDFLGRTEIRLAEIKKDQGSKGPITKRLLLHEVPTGEIVVRLDLQLFEEP</sequence>
<keyword evidence="11" id="KW-0963">Cytoplasm</keyword>
<feature type="region of interest" description="Disordered" evidence="29">
    <location>
        <begin position="307"/>
        <end position="342"/>
    </location>
</feature>
<evidence type="ECO:0000256" key="25">
    <source>
        <dbReference type="ARBA" id="ARBA00034102"/>
    </source>
</evidence>
<dbReference type="SMART" id="SM00054">
    <property type="entry name" value="EFh"/>
    <property type="match status" value="2"/>
</dbReference>
<dbReference type="InterPro" id="IPR032140">
    <property type="entry name" value="INTAP"/>
</dbReference>
<feature type="compositionally biased region" description="Basic and acidic residues" evidence="29">
    <location>
        <begin position="665"/>
        <end position="691"/>
    </location>
</feature>
<evidence type="ECO:0000256" key="21">
    <source>
        <dbReference type="ARBA" id="ARBA00023136"/>
    </source>
</evidence>
<evidence type="ECO:0000256" key="26">
    <source>
        <dbReference type="ARBA" id="ARBA00074966"/>
    </source>
</evidence>
<evidence type="ECO:0000256" key="8">
    <source>
        <dbReference type="ARBA" id="ARBA00022448"/>
    </source>
</evidence>
<evidence type="ECO:0000256" key="19">
    <source>
        <dbReference type="ARBA" id="ARBA00023018"/>
    </source>
</evidence>
<keyword evidence="17" id="KW-0106">Calcium</keyword>
<feature type="compositionally biased region" description="Basic and acidic residues" evidence="29">
    <location>
        <begin position="715"/>
        <end position="734"/>
    </location>
</feature>
<dbReference type="GO" id="GO:0005905">
    <property type="term" value="C:clathrin-coated pit"/>
    <property type="evidence" value="ECO:0007669"/>
    <property type="project" value="UniProtKB-SubCell"/>
</dbReference>
<dbReference type="PANTHER" id="PTHR46006:SF9">
    <property type="entry name" value="INTERSECTIN-1"/>
    <property type="match status" value="1"/>
</dbReference>
<evidence type="ECO:0000256" key="18">
    <source>
        <dbReference type="ARBA" id="ARBA00022927"/>
    </source>
</evidence>
<keyword evidence="16" id="KW-0967">Endosome</keyword>
<dbReference type="InterPro" id="IPR001331">
    <property type="entry name" value="GDS_CDC24_CS"/>
</dbReference>
<dbReference type="SMART" id="SM00325">
    <property type="entry name" value="RhoGEF"/>
    <property type="match status" value="1"/>
</dbReference>
<keyword evidence="18" id="KW-0653">Protein transport</keyword>
<dbReference type="SUPFAM" id="SSF48065">
    <property type="entry name" value="DBL homology domain (DH-domain)"/>
    <property type="match status" value="1"/>
</dbReference>
<dbReference type="GO" id="GO:0006897">
    <property type="term" value="P:endocytosis"/>
    <property type="evidence" value="ECO:0007669"/>
    <property type="project" value="UniProtKB-KW"/>
</dbReference>
<comment type="subcellular location">
    <subcellularLocation>
        <location evidence="2">Cell membrane</location>
    </subcellularLocation>
    <subcellularLocation>
        <location evidence="5">Cell projection</location>
        <location evidence="5">Lamellipodium</location>
    </subcellularLocation>
    <subcellularLocation>
        <location evidence="4">Cytoplasm</location>
    </subcellularLocation>
    <subcellularLocation>
        <location evidence="6">Membrane</location>
        <location evidence="6">Clathrin-coated pit</location>
    </subcellularLocation>
    <subcellularLocation>
        <location evidence="3">Nucleus envelope</location>
    </subcellularLocation>
    <subcellularLocation>
        <location evidence="1">Recycling endosome</location>
    </subcellularLocation>
    <subcellularLocation>
        <location evidence="25">Synapse</location>
        <location evidence="25">Synaptosome</location>
    </subcellularLocation>
</comment>
<dbReference type="GO" id="GO:0030027">
    <property type="term" value="C:lamellipodium"/>
    <property type="evidence" value="ECO:0007669"/>
    <property type="project" value="UniProtKB-SubCell"/>
</dbReference>
<dbReference type="SMART" id="SM00233">
    <property type="entry name" value="PH"/>
    <property type="match status" value="1"/>
</dbReference>
<dbReference type="InterPro" id="IPR018247">
    <property type="entry name" value="EF_Hand_1_Ca_BS"/>
</dbReference>
<dbReference type="InterPro" id="IPR011992">
    <property type="entry name" value="EF-hand-dom_pair"/>
</dbReference>
<dbReference type="Pfam" id="PF14604">
    <property type="entry name" value="SH3_9"/>
    <property type="match status" value="1"/>
</dbReference>
<dbReference type="Pfam" id="PF12763">
    <property type="entry name" value="EH"/>
    <property type="match status" value="2"/>
</dbReference>
<feature type="domain" description="EH" evidence="34">
    <location>
        <begin position="217"/>
        <end position="306"/>
    </location>
</feature>
<feature type="domain" description="SH3" evidence="30">
    <location>
        <begin position="1070"/>
        <end position="1128"/>
    </location>
</feature>
<dbReference type="InterPro" id="IPR051480">
    <property type="entry name" value="Endocytic_GEF_Adapter"/>
</dbReference>
<evidence type="ECO:0000256" key="20">
    <source>
        <dbReference type="ARBA" id="ARBA00023054"/>
    </source>
</evidence>
<gene>
    <name evidence="36" type="primary">itsn1</name>
</gene>
<feature type="domain" description="EH" evidence="34">
    <location>
        <begin position="20"/>
        <end position="106"/>
    </location>
</feature>
<keyword evidence="15" id="KW-0677">Repeat</keyword>
<evidence type="ECO:0000256" key="12">
    <source>
        <dbReference type="ARBA" id="ARBA00022583"/>
    </source>
</evidence>
<feature type="domain" description="SH3" evidence="30">
    <location>
        <begin position="1228"/>
        <end position="1287"/>
    </location>
</feature>
<feature type="compositionally biased region" description="Low complexity" evidence="29">
    <location>
        <begin position="892"/>
        <end position="902"/>
    </location>
</feature>
<dbReference type="SUPFAM" id="SSF50729">
    <property type="entry name" value="PH domain-like"/>
    <property type="match status" value="1"/>
</dbReference>
<dbReference type="SUPFAM" id="SSF50044">
    <property type="entry name" value="SH3-domain"/>
    <property type="match status" value="5"/>
</dbReference>
<dbReference type="CDD" id="cd11993">
    <property type="entry name" value="SH3_Intersectin1_4"/>
    <property type="match status" value="1"/>
</dbReference>
<feature type="region of interest" description="Disordered" evidence="29">
    <location>
        <begin position="870"/>
        <end position="941"/>
    </location>
</feature>
<dbReference type="InterPro" id="IPR000219">
    <property type="entry name" value="DH_dom"/>
</dbReference>
<evidence type="ECO:0000259" key="33">
    <source>
        <dbReference type="PROSITE" id="PS50010"/>
    </source>
</evidence>
<keyword evidence="13" id="KW-0771">Synaptosome</keyword>
<dbReference type="SUPFAM" id="SSF47473">
    <property type="entry name" value="EF-hand"/>
    <property type="match status" value="2"/>
</dbReference>
<dbReference type="Pfam" id="PF00621">
    <property type="entry name" value="RhoGEF"/>
    <property type="match status" value="1"/>
</dbReference>
<feature type="domain" description="SH3" evidence="30">
    <location>
        <begin position="971"/>
        <end position="1030"/>
    </location>
</feature>
<dbReference type="PROSITE" id="PS50010">
    <property type="entry name" value="DH_2"/>
    <property type="match status" value="1"/>
</dbReference>
<feature type="domain" description="SH3" evidence="30">
    <location>
        <begin position="1144"/>
        <end position="1208"/>
    </location>
</feature>
<dbReference type="GO" id="GO:0005085">
    <property type="term" value="F:guanyl-nucleotide exchange factor activity"/>
    <property type="evidence" value="ECO:0007669"/>
    <property type="project" value="InterPro"/>
</dbReference>
<evidence type="ECO:0000256" key="2">
    <source>
        <dbReference type="ARBA" id="ARBA00004236"/>
    </source>
</evidence>
<evidence type="ECO:0000259" key="32">
    <source>
        <dbReference type="PROSITE" id="PS50004"/>
    </source>
</evidence>
<dbReference type="FunFam" id="1.10.238.10:FF:000055">
    <property type="entry name" value="Intersectin-1 isoform 1"/>
    <property type="match status" value="1"/>
</dbReference>
<evidence type="ECO:0000256" key="27">
    <source>
        <dbReference type="PROSITE-ProRule" id="PRU00192"/>
    </source>
</evidence>
<dbReference type="GO" id="GO:0006887">
    <property type="term" value="P:exocytosis"/>
    <property type="evidence" value="ECO:0007669"/>
    <property type="project" value="UniProtKB-KW"/>
</dbReference>
<feature type="region of interest" description="Disordered" evidence="29">
    <location>
        <begin position="1036"/>
        <end position="1071"/>
    </location>
</feature>
<feature type="compositionally biased region" description="Low complexity" evidence="29">
    <location>
        <begin position="870"/>
        <end position="882"/>
    </location>
</feature>
<evidence type="ECO:0000259" key="30">
    <source>
        <dbReference type="PROSITE" id="PS50002"/>
    </source>
</evidence>
<keyword evidence="9" id="KW-1003">Cell membrane</keyword>
<feature type="domain" description="EF-hand" evidence="35">
    <location>
        <begin position="53"/>
        <end position="88"/>
    </location>
</feature>
<evidence type="ECO:0000256" key="23">
    <source>
        <dbReference type="ARBA" id="ARBA00023242"/>
    </source>
</evidence>
<dbReference type="InterPro" id="IPR035899">
    <property type="entry name" value="DBL_dom_sf"/>
</dbReference>
<evidence type="ECO:0000256" key="29">
    <source>
        <dbReference type="SAM" id="MobiDB-lite"/>
    </source>
</evidence>
<dbReference type="Gene3D" id="2.30.29.30">
    <property type="entry name" value="Pleckstrin-homology domain (PH domain)/Phosphotyrosine-binding domain (PTB)"/>
    <property type="match status" value="1"/>
</dbReference>
<dbReference type="Ensembl" id="ENSDLAT00005037287.2">
    <property type="protein sequence ID" value="ENSDLAP00005034958.2"/>
    <property type="gene ID" value="ENSDLAG00005009211.2"/>
</dbReference>
<feature type="region of interest" description="Disordered" evidence="29">
    <location>
        <begin position="631"/>
        <end position="782"/>
    </location>
</feature>
<feature type="compositionally biased region" description="Polar residues" evidence="29">
    <location>
        <begin position="903"/>
        <end position="920"/>
    </location>
</feature>
<dbReference type="SMART" id="SM00326">
    <property type="entry name" value="SH3"/>
    <property type="match status" value="5"/>
</dbReference>
<keyword evidence="23" id="KW-0539">Nucleus</keyword>
<dbReference type="FunFam" id="2.30.30.40:FF:000122">
    <property type="entry name" value="intersectin-1 isoform X2"/>
    <property type="match status" value="1"/>
</dbReference>
<dbReference type="CDD" id="cd00052">
    <property type="entry name" value="EH"/>
    <property type="match status" value="2"/>
</dbReference>
<feature type="domain" description="SH3" evidence="30">
    <location>
        <begin position="799"/>
        <end position="860"/>
    </location>
</feature>
<evidence type="ECO:0000256" key="10">
    <source>
        <dbReference type="ARBA" id="ARBA00022483"/>
    </source>
</evidence>
<dbReference type="Gene3D" id="2.30.30.40">
    <property type="entry name" value="SH3 Domains"/>
    <property type="match status" value="5"/>
</dbReference>
<keyword evidence="37" id="KW-1185">Reference proteome</keyword>
<evidence type="ECO:0000256" key="17">
    <source>
        <dbReference type="ARBA" id="ARBA00022837"/>
    </source>
</evidence>
<dbReference type="InterPro" id="IPR035892">
    <property type="entry name" value="C2_domain_sf"/>
</dbReference>
<evidence type="ECO:0000256" key="6">
    <source>
        <dbReference type="ARBA" id="ARBA00004600"/>
    </source>
</evidence>
<dbReference type="CDD" id="cd11837">
    <property type="entry name" value="SH3_Intersectin_2"/>
    <property type="match status" value="1"/>
</dbReference>
<dbReference type="GO" id="GO:0055037">
    <property type="term" value="C:recycling endosome"/>
    <property type="evidence" value="ECO:0007669"/>
    <property type="project" value="UniProtKB-SubCell"/>
</dbReference>
<dbReference type="InterPro" id="IPR011993">
    <property type="entry name" value="PH-like_dom_sf"/>
</dbReference>
<feature type="compositionally biased region" description="Basic and acidic residues" evidence="29">
    <location>
        <begin position="631"/>
        <end position="655"/>
    </location>
</feature>
<dbReference type="InterPro" id="IPR000261">
    <property type="entry name" value="EH_dom"/>
</dbReference>
<evidence type="ECO:0000259" key="34">
    <source>
        <dbReference type="PROSITE" id="PS50031"/>
    </source>
</evidence>
<dbReference type="SMART" id="SM00027">
    <property type="entry name" value="EH"/>
    <property type="match status" value="2"/>
</dbReference>
<evidence type="ECO:0000256" key="22">
    <source>
        <dbReference type="ARBA" id="ARBA00023176"/>
    </source>
</evidence>
<evidence type="ECO:0000256" key="13">
    <source>
        <dbReference type="ARBA" id="ARBA00022599"/>
    </source>
</evidence>
<dbReference type="CDD" id="cd08375">
    <property type="entry name" value="C2_Intersectin"/>
    <property type="match status" value="1"/>
</dbReference>
<dbReference type="PROSITE" id="PS50002">
    <property type="entry name" value="SH3"/>
    <property type="match status" value="5"/>
</dbReference>
<dbReference type="CDD" id="cd00160">
    <property type="entry name" value="RhoGEF"/>
    <property type="match status" value="1"/>
</dbReference>
<evidence type="ECO:0000256" key="16">
    <source>
        <dbReference type="ARBA" id="ARBA00022753"/>
    </source>
</evidence>
<evidence type="ECO:0000259" key="35">
    <source>
        <dbReference type="PROSITE" id="PS50222"/>
    </source>
</evidence>
<dbReference type="Gene3D" id="1.10.238.10">
    <property type="entry name" value="EF-hand"/>
    <property type="match status" value="2"/>
</dbReference>
<dbReference type="GO" id="GO:0005635">
    <property type="term" value="C:nuclear envelope"/>
    <property type="evidence" value="ECO:0007669"/>
    <property type="project" value="UniProtKB-SubCell"/>
</dbReference>
<keyword evidence="22" id="KW-0168">Coated pit</keyword>
<dbReference type="CDD" id="cd11840">
    <property type="entry name" value="SH3_Intersectin_5"/>
    <property type="match status" value="1"/>
</dbReference>
<keyword evidence="19" id="KW-0770">Synapse</keyword>
<evidence type="ECO:0000256" key="7">
    <source>
        <dbReference type="ARBA" id="ARBA00022443"/>
    </source>
</evidence>
<protein>
    <recommendedName>
        <fullName evidence="26">Intersectin-1</fullName>
    </recommendedName>
</protein>
<dbReference type="InterPro" id="IPR002048">
    <property type="entry name" value="EF_hand_dom"/>
</dbReference>
<evidence type="ECO:0000256" key="1">
    <source>
        <dbReference type="ARBA" id="ARBA00004172"/>
    </source>
</evidence>
<feature type="domain" description="DH" evidence="33">
    <location>
        <begin position="1310"/>
        <end position="1496"/>
    </location>
</feature>
<dbReference type="GO" id="GO:0005509">
    <property type="term" value="F:calcium ion binding"/>
    <property type="evidence" value="ECO:0007669"/>
    <property type="project" value="InterPro"/>
</dbReference>
<keyword evidence="14" id="KW-0479">Metal-binding</keyword>
<dbReference type="GO" id="GO:0035025">
    <property type="term" value="P:positive regulation of Rho protein signal transduction"/>
    <property type="evidence" value="ECO:0007669"/>
    <property type="project" value="TreeGrafter"/>
</dbReference>
<dbReference type="SMART" id="SM00239">
    <property type="entry name" value="C2"/>
    <property type="match status" value="1"/>
</dbReference>
<dbReference type="PROSITE" id="PS50003">
    <property type="entry name" value="PH_DOMAIN"/>
    <property type="match status" value="1"/>
</dbReference>
<dbReference type="FunFam" id="1.10.238.10:FF:000046">
    <property type="entry name" value="intersectin-1 isoform X2"/>
    <property type="match status" value="1"/>
</dbReference>
<dbReference type="GO" id="GO:0015031">
    <property type="term" value="P:protein transport"/>
    <property type="evidence" value="ECO:0007669"/>
    <property type="project" value="UniProtKB-KW"/>
</dbReference>
<dbReference type="PROSITE" id="PS50222">
    <property type="entry name" value="EF_HAND_2"/>
    <property type="match status" value="2"/>
</dbReference>
<dbReference type="Gene3D" id="2.60.40.150">
    <property type="entry name" value="C2 domain"/>
    <property type="match status" value="1"/>
</dbReference>
<dbReference type="GO" id="GO:0043005">
    <property type="term" value="C:neuron projection"/>
    <property type="evidence" value="ECO:0007669"/>
    <property type="project" value="UniProtKB-KW"/>
</dbReference>
<dbReference type="PANTHER" id="PTHR46006">
    <property type="entry name" value="RHO GUANINE NUCLEOTIDE EXCHANGE FACTOR AT 64C, ISOFORM A"/>
    <property type="match status" value="1"/>
</dbReference>
<evidence type="ECO:0000256" key="14">
    <source>
        <dbReference type="ARBA" id="ARBA00022723"/>
    </source>
</evidence>
<keyword evidence="10" id="KW-0268">Exocytosis</keyword>
<dbReference type="InterPro" id="IPR001452">
    <property type="entry name" value="SH3_domain"/>
</dbReference>
<dbReference type="Pfam" id="PF16652">
    <property type="entry name" value="PH_13"/>
    <property type="match status" value="1"/>
</dbReference>
<evidence type="ECO:0000256" key="9">
    <source>
        <dbReference type="ARBA" id="ARBA00022475"/>
    </source>
</evidence>
<evidence type="ECO:0000256" key="11">
    <source>
        <dbReference type="ARBA" id="ARBA00022490"/>
    </source>
</evidence>
<evidence type="ECO:0000256" key="28">
    <source>
        <dbReference type="SAM" id="Coils"/>
    </source>
</evidence>
<feature type="compositionally biased region" description="Polar residues" evidence="29">
    <location>
        <begin position="927"/>
        <end position="941"/>
    </location>
</feature>
<dbReference type="GeneTree" id="ENSGT00940000157065"/>
<dbReference type="FunFam" id="2.30.29.30:FF:000069">
    <property type="entry name" value="Intersectin 1"/>
    <property type="match status" value="1"/>
</dbReference>
<dbReference type="Pfam" id="PF00168">
    <property type="entry name" value="C2"/>
    <property type="match status" value="1"/>
</dbReference>
<dbReference type="GO" id="GO:0045202">
    <property type="term" value="C:synapse"/>
    <property type="evidence" value="ECO:0007669"/>
    <property type="project" value="UniProtKB-SubCell"/>
</dbReference>
<feature type="compositionally biased region" description="Polar residues" evidence="29">
    <location>
        <begin position="1042"/>
        <end position="1054"/>
    </location>
</feature>
<name>A0A8C4GZX9_DICLA</name>
<feature type="compositionally biased region" description="Low complexity" evidence="29">
    <location>
        <begin position="180"/>
        <end position="191"/>
    </location>
</feature>
<dbReference type="FunFam" id="2.30.30.40:FF:000024">
    <property type="entry name" value="Intersectin 1"/>
    <property type="match status" value="1"/>
</dbReference>
<reference evidence="36" key="1">
    <citation type="submission" date="2025-08" db="UniProtKB">
        <authorList>
            <consortium name="Ensembl"/>
        </authorList>
    </citation>
    <scope>IDENTIFICATION</scope>
</reference>
<feature type="compositionally biased region" description="Low complexity" evidence="29">
    <location>
        <begin position="692"/>
        <end position="707"/>
    </location>
</feature>
<feature type="domain" description="PH" evidence="31">
    <location>
        <begin position="1535"/>
        <end position="1644"/>
    </location>
</feature>
<dbReference type="Pfam" id="PF07653">
    <property type="entry name" value="SH3_2"/>
    <property type="match status" value="2"/>
</dbReference>
<dbReference type="CDD" id="cd13264">
    <property type="entry name" value="PH_ITSN"/>
    <property type="match status" value="1"/>
</dbReference>
<dbReference type="InterPro" id="IPR000008">
    <property type="entry name" value="C2_dom"/>
</dbReference>
<dbReference type="Pfam" id="PF16617">
    <property type="entry name" value="INTAP"/>
    <property type="match status" value="1"/>
</dbReference>
<dbReference type="FunFam" id="2.30.30.40:FF:000041">
    <property type="entry name" value="Intersectin 1"/>
    <property type="match status" value="1"/>
</dbReference>
<evidence type="ECO:0000256" key="4">
    <source>
        <dbReference type="ARBA" id="ARBA00004496"/>
    </source>
</evidence>
<reference evidence="36" key="2">
    <citation type="submission" date="2025-09" db="UniProtKB">
        <authorList>
            <consortium name="Ensembl"/>
        </authorList>
    </citation>
    <scope>IDENTIFICATION</scope>
</reference>
<feature type="coiled-coil region" evidence="28">
    <location>
        <begin position="344"/>
        <end position="498"/>
    </location>
</feature>
<evidence type="ECO:0000256" key="24">
    <source>
        <dbReference type="ARBA" id="ARBA00023273"/>
    </source>
</evidence>
<dbReference type="InterPro" id="IPR036028">
    <property type="entry name" value="SH3-like_dom_sf"/>
</dbReference>
<dbReference type="PROSITE" id="PS50031">
    <property type="entry name" value="EH"/>
    <property type="match status" value="2"/>
</dbReference>
<organism evidence="36 37">
    <name type="scientific">Dicentrarchus labrax</name>
    <name type="common">European seabass</name>
    <name type="synonym">Morone labrax</name>
    <dbReference type="NCBI Taxonomy" id="13489"/>
    <lineage>
        <taxon>Eukaryota</taxon>
        <taxon>Metazoa</taxon>
        <taxon>Chordata</taxon>
        <taxon>Craniata</taxon>
        <taxon>Vertebrata</taxon>
        <taxon>Euteleostomi</taxon>
        <taxon>Actinopterygii</taxon>
        <taxon>Neopterygii</taxon>
        <taxon>Teleostei</taxon>
        <taxon>Neoteleostei</taxon>
        <taxon>Acanthomorphata</taxon>
        <taxon>Eupercaria</taxon>
        <taxon>Moronidae</taxon>
        <taxon>Dicentrarchus</taxon>
    </lineage>
</organism>
<feature type="compositionally biased region" description="Basic and acidic residues" evidence="29">
    <location>
        <begin position="330"/>
        <end position="342"/>
    </location>
</feature>
<feature type="region of interest" description="Disordered" evidence="29">
    <location>
        <begin position="159"/>
        <end position="212"/>
    </location>
</feature>
<dbReference type="FunFam" id="2.60.40.150:FF:000029">
    <property type="entry name" value="Intersectin 1"/>
    <property type="match status" value="1"/>
</dbReference>
<dbReference type="PRINTS" id="PR00452">
    <property type="entry name" value="SH3DOMAIN"/>
</dbReference>
<keyword evidence="7 27" id="KW-0728">SH3 domain</keyword>
<keyword evidence="24" id="KW-0966">Cell projection</keyword>
<keyword evidence="12" id="KW-0254">Endocytosis</keyword>
<dbReference type="PROSITE" id="PS00741">
    <property type="entry name" value="DH_1"/>
    <property type="match status" value="1"/>
</dbReference>
<accession>A0A8C4GZX9</accession>
<dbReference type="FunFam" id="1.20.900.10:FF:000011">
    <property type="entry name" value="Intersectin 1"/>
    <property type="match status" value="1"/>
</dbReference>
<feature type="compositionally biased region" description="Basic and acidic residues" evidence="29">
    <location>
        <begin position="747"/>
        <end position="760"/>
    </location>
</feature>
<keyword evidence="20 28" id="KW-0175">Coiled coil</keyword>
<keyword evidence="21" id="KW-0472">Membrane</keyword>
<evidence type="ECO:0000256" key="3">
    <source>
        <dbReference type="ARBA" id="ARBA00004259"/>
    </source>
</evidence>
<evidence type="ECO:0000259" key="31">
    <source>
        <dbReference type="PROSITE" id="PS50003"/>
    </source>
</evidence>
<evidence type="ECO:0000313" key="37">
    <source>
        <dbReference type="Proteomes" id="UP000694389"/>
    </source>
</evidence>
<dbReference type="PROSITE" id="PS00018">
    <property type="entry name" value="EF_HAND_1"/>
    <property type="match status" value="2"/>
</dbReference>